<proteinExistence type="predicted"/>
<feature type="region of interest" description="Disordered" evidence="1">
    <location>
        <begin position="46"/>
        <end position="74"/>
    </location>
</feature>
<dbReference type="Proteomes" id="UP001046870">
    <property type="component" value="Unassembled WGS sequence"/>
</dbReference>
<reference evidence="2" key="1">
    <citation type="submission" date="2021-01" db="EMBL/GenBank/DDBJ databases">
        <authorList>
            <person name="Zahm M."/>
            <person name="Roques C."/>
            <person name="Cabau C."/>
            <person name="Klopp C."/>
            <person name="Donnadieu C."/>
            <person name="Jouanno E."/>
            <person name="Lampietro C."/>
            <person name="Louis A."/>
            <person name="Herpin A."/>
            <person name="Echchiki A."/>
            <person name="Berthelot C."/>
            <person name="Parey E."/>
            <person name="Roest-Crollius H."/>
            <person name="Braasch I."/>
            <person name="Postlethwait J."/>
            <person name="Bobe J."/>
            <person name="Montfort J."/>
            <person name="Bouchez O."/>
            <person name="Begum T."/>
            <person name="Mejri S."/>
            <person name="Adams A."/>
            <person name="Chen W.-J."/>
            <person name="Guiguen Y."/>
        </authorList>
    </citation>
    <scope>NUCLEOTIDE SEQUENCE</scope>
    <source>
        <strain evidence="2">YG-15Mar2019-1</strain>
        <tissue evidence="2">Brain</tissue>
    </source>
</reference>
<sequence length="74" mass="8150">MPSVRFKDSRSLCQAKFLRRPASRGHSTSEQPIAALQNLVRSIVPVTPPGSSRRSGGGKKLSRPFVGKPYVCRR</sequence>
<comment type="caution">
    <text evidence="2">The sequence shown here is derived from an EMBL/GenBank/DDBJ whole genome shotgun (WGS) entry which is preliminary data.</text>
</comment>
<accession>A0A9D3SZ05</accession>
<dbReference type="AlphaFoldDB" id="A0A9D3SZ05"/>
<organism evidence="2 3">
    <name type="scientific">Megalops atlanticus</name>
    <name type="common">Tarpon</name>
    <name type="synonym">Clupea gigantea</name>
    <dbReference type="NCBI Taxonomy" id="7932"/>
    <lineage>
        <taxon>Eukaryota</taxon>
        <taxon>Metazoa</taxon>
        <taxon>Chordata</taxon>
        <taxon>Craniata</taxon>
        <taxon>Vertebrata</taxon>
        <taxon>Euteleostomi</taxon>
        <taxon>Actinopterygii</taxon>
        <taxon>Neopterygii</taxon>
        <taxon>Teleostei</taxon>
        <taxon>Elopiformes</taxon>
        <taxon>Megalopidae</taxon>
        <taxon>Megalops</taxon>
    </lineage>
</organism>
<evidence type="ECO:0000313" key="2">
    <source>
        <dbReference type="EMBL" id="KAG7454113.1"/>
    </source>
</evidence>
<protein>
    <submittedName>
        <fullName evidence="2">Uncharacterized protein</fullName>
    </submittedName>
</protein>
<evidence type="ECO:0000313" key="3">
    <source>
        <dbReference type="Proteomes" id="UP001046870"/>
    </source>
</evidence>
<evidence type="ECO:0000256" key="1">
    <source>
        <dbReference type="SAM" id="MobiDB-lite"/>
    </source>
</evidence>
<name>A0A9D3SZ05_MEGAT</name>
<gene>
    <name evidence="2" type="ORF">MATL_G00263760</name>
</gene>
<keyword evidence="3" id="KW-1185">Reference proteome</keyword>
<dbReference type="EMBL" id="JAFDVH010000027">
    <property type="protein sequence ID" value="KAG7454113.1"/>
    <property type="molecule type" value="Genomic_DNA"/>
</dbReference>